<dbReference type="InterPro" id="IPR014942">
    <property type="entry name" value="AbiEii"/>
</dbReference>
<dbReference type="Gene3D" id="3.10.450.620">
    <property type="entry name" value="JHP933, nucleotidyltransferase-like core domain"/>
    <property type="match status" value="1"/>
</dbReference>
<protein>
    <recommendedName>
        <fullName evidence="3">Nucleotidyl transferase AbiEii/AbiGii toxin family protein</fullName>
    </recommendedName>
</protein>
<name>A0A2H0R5V9_9BACT</name>
<evidence type="ECO:0000313" key="2">
    <source>
        <dbReference type="Proteomes" id="UP000230208"/>
    </source>
</evidence>
<proteinExistence type="predicted"/>
<dbReference type="Proteomes" id="UP000230208">
    <property type="component" value="Unassembled WGS sequence"/>
</dbReference>
<reference evidence="1 2" key="1">
    <citation type="submission" date="2017-09" db="EMBL/GenBank/DDBJ databases">
        <title>Depth-based differentiation of microbial function through sediment-hosted aquifers and enrichment of novel symbionts in the deep terrestrial subsurface.</title>
        <authorList>
            <person name="Probst A.J."/>
            <person name="Ladd B."/>
            <person name="Jarett J.K."/>
            <person name="Geller-Mcgrath D.E."/>
            <person name="Sieber C.M."/>
            <person name="Emerson J.B."/>
            <person name="Anantharaman K."/>
            <person name="Thomas B.C."/>
            <person name="Malmstrom R."/>
            <person name="Stieglmeier M."/>
            <person name="Klingl A."/>
            <person name="Woyke T."/>
            <person name="Ryan C.M."/>
            <person name="Banfield J.F."/>
        </authorList>
    </citation>
    <scope>NUCLEOTIDE SEQUENCE [LARGE SCALE GENOMIC DNA]</scope>
    <source>
        <strain evidence="1">CG10_big_fil_rev_8_21_14_0_10_37_15</strain>
    </source>
</reference>
<evidence type="ECO:0008006" key="3">
    <source>
        <dbReference type="Google" id="ProtNLM"/>
    </source>
</evidence>
<dbReference type="EMBL" id="PCXP01000018">
    <property type="protein sequence ID" value="PIR41909.1"/>
    <property type="molecule type" value="Genomic_DNA"/>
</dbReference>
<evidence type="ECO:0000313" key="1">
    <source>
        <dbReference type="EMBL" id="PIR41909.1"/>
    </source>
</evidence>
<sequence>MEQEILKEWQKKSIDFVFANKQLNDFYLTGGTALSGYYLQHRISDDLDFFSFGDFDSMFLHSIAESLKKVIGAEDVRFSKSYDRNQFFYIVNEEENKIEFTKYPFKQLQEIKNFNGARIDSEYDIAVNKLMTIVDRFDPKDFVDLFFLIQKYDIIKLKEGVQLKFGHKLDYLTIGSSFSKARKIEALPKMIKPLTVKDLKDFFNKESKKLLPDILN</sequence>
<dbReference type="Pfam" id="PF08843">
    <property type="entry name" value="AbiEii"/>
    <property type="match status" value="1"/>
</dbReference>
<organism evidence="1 2">
    <name type="scientific">Candidatus Yanofskybacteria bacterium CG10_big_fil_rev_8_21_14_0_10_37_15</name>
    <dbReference type="NCBI Taxonomy" id="1975097"/>
    <lineage>
        <taxon>Bacteria</taxon>
        <taxon>Candidatus Yanofskyibacteriota</taxon>
    </lineage>
</organism>
<comment type="caution">
    <text evidence="1">The sequence shown here is derived from an EMBL/GenBank/DDBJ whole genome shotgun (WGS) entry which is preliminary data.</text>
</comment>
<dbReference type="AlphaFoldDB" id="A0A2H0R5V9"/>
<gene>
    <name evidence="1" type="ORF">COV30_01150</name>
</gene>
<accession>A0A2H0R5V9</accession>